<evidence type="ECO:0000256" key="10">
    <source>
        <dbReference type="ARBA" id="ARBA00024686"/>
    </source>
</evidence>
<dbReference type="PROSITE" id="PS50213">
    <property type="entry name" value="FAS1"/>
    <property type="match status" value="1"/>
</dbReference>
<evidence type="ECO:0000256" key="9">
    <source>
        <dbReference type="ARBA" id="ARBA00023288"/>
    </source>
</evidence>
<keyword evidence="15" id="KW-1185">Reference proteome</keyword>
<feature type="compositionally biased region" description="Acidic residues" evidence="11">
    <location>
        <begin position="198"/>
        <end position="215"/>
    </location>
</feature>
<dbReference type="GO" id="GO:0098552">
    <property type="term" value="C:side of membrane"/>
    <property type="evidence" value="ECO:0007669"/>
    <property type="project" value="UniProtKB-KW"/>
</dbReference>
<protein>
    <recommendedName>
        <fullName evidence="13">FAS1 domain-containing protein</fullName>
    </recommendedName>
</protein>
<evidence type="ECO:0000256" key="12">
    <source>
        <dbReference type="SAM" id="SignalP"/>
    </source>
</evidence>
<dbReference type="Proteomes" id="UP001152561">
    <property type="component" value="Unassembled WGS sequence"/>
</dbReference>
<comment type="similarity">
    <text evidence="2">Belongs to the fasciclin-like AGP family.</text>
</comment>
<evidence type="ECO:0000256" key="6">
    <source>
        <dbReference type="ARBA" id="ARBA00022974"/>
    </source>
</evidence>
<dbReference type="Gene3D" id="2.30.180.10">
    <property type="entry name" value="FAS1 domain"/>
    <property type="match status" value="1"/>
</dbReference>
<dbReference type="PANTHER" id="PTHR32382">
    <property type="entry name" value="FASCICLIN-LIKE ARABINOGALACTAN PROTEIN"/>
    <property type="match status" value="1"/>
</dbReference>
<dbReference type="InterPro" id="IPR033254">
    <property type="entry name" value="Plant_FLA"/>
</dbReference>
<name>A0A9Q1MLW6_9SOLA</name>
<reference evidence="15" key="1">
    <citation type="journal article" date="2023" name="Proc. Natl. Acad. Sci. U.S.A.">
        <title>Genomic and structural basis for evolution of tropane alkaloid biosynthesis.</title>
        <authorList>
            <person name="Wanga Y.-J."/>
            <person name="Taina T."/>
            <person name="Yua J.-Y."/>
            <person name="Lia J."/>
            <person name="Xua B."/>
            <person name="Chenc J."/>
            <person name="D'Auriad J.C."/>
            <person name="Huanga J.-P."/>
            <person name="Huanga S.-X."/>
        </authorList>
    </citation>
    <scope>NUCLEOTIDE SEQUENCE [LARGE SCALE GENOMIC DNA]</scope>
    <source>
        <strain evidence="15">cv. KIB-2019</strain>
    </source>
</reference>
<evidence type="ECO:0000256" key="11">
    <source>
        <dbReference type="SAM" id="MobiDB-lite"/>
    </source>
</evidence>
<keyword evidence="8" id="KW-0325">Glycoprotein</keyword>
<dbReference type="Pfam" id="PF02469">
    <property type="entry name" value="Fasciclin"/>
    <property type="match status" value="1"/>
</dbReference>
<feature type="compositionally biased region" description="Low complexity" evidence="11">
    <location>
        <begin position="216"/>
        <end position="258"/>
    </location>
</feature>
<keyword evidence="3" id="KW-1003">Cell membrane</keyword>
<comment type="subcellular location">
    <subcellularLocation>
        <location evidence="1">Cell membrane</location>
        <topology evidence="1">Lipid-anchor</topology>
        <topology evidence="1">GPI-anchor</topology>
    </subcellularLocation>
</comment>
<dbReference type="PANTHER" id="PTHR32382:SF6">
    <property type="entry name" value="FASCICLIN-LIKE ARABINOGALACTAN PROTEIN 14"/>
    <property type="match status" value="1"/>
</dbReference>
<keyword evidence="5 12" id="KW-0732">Signal</keyword>
<evidence type="ECO:0000256" key="8">
    <source>
        <dbReference type="ARBA" id="ARBA00023180"/>
    </source>
</evidence>
<dbReference type="InterPro" id="IPR036378">
    <property type="entry name" value="FAS1_dom_sf"/>
</dbReference>
<keyword evidence="7" id="KW-0472">Membrane</keyword>
<keyword evidence="9" id="KW-0449">Lipoprotein</keyword>
<evidence type="ECO:0000256" key="5">
    <source>
        <dbReference type="ARBA" id="ARBA00022729"/>
    </source>
</evidence>
<evidence type="ECO:0000313" key="14">
    <source>
        <dbReference type="EMBL" id="KAJ8561126.1"/>
    </source>
</evidence>
<evidence type="ECO:0000256" key="2">
    <source>
        <dbReference type="ARBA" id="ARBA00007843"/>
    </source>
</evidence>
<feature type="compositionally biased region" description="Pro residues" evidence="11">
    <location>
        <begin position="180"/>
        <end position="197"/>
    </location>
</feature>
<dbReference type="InterPro" id="IPR000782">
    <property type="entry name" value="FAS1_domain"/>
</dbReference>
<sequence length="285" mass="29930">MSRTIVPLICSFLLLAASSASAFNITKILGQYPDYSTFNELLSKSGLASVVNNRGTITLLAIPNGAIGDLTSKSEDVLKRVLATHVVLDYYDPMKLQRMKDKTAKMTTMYQQSGKAQYDQGFLNVTAKDGSFIFGSAVKGAQRDSKLDKSVMNQPYNISILSLSQPIVTPGLDGTLEPVSAPPPKANSPPSAPPPAESPEEEEEEAKSPSEEETEAPSPSEDGDSPASSPDADSPASSPDADFPATSPDADSPPADAQSPPPSSAGKLKVSFGLFVVLASMVAAY</sequence>
<evidence type="ECO:0000313" key="15">
    <source>
        <dbReference type="Proteomes" id="UP001152561"/>
    </source>
</evidence>
<comment type="caution">
    <text evidence="14">The sequence shown here is derived from an EMBL/GenBank/DDBJ whole genome shotgun (WGS) entry which is preliminary data.</text>
</comment>
<dbReference type="GO" id="GO:0005886">
    <property type="term" value="C:plasma membrane"/>
    <property type="evidence" value="ECO:0007669"/>
    <property type="project" value="UniProtKB-SubCell"/>
</dbReference>
<feature type="region of interest" description="Disordered" evidence="11">
    <location>
        <begin position="171"/>
        <end position="267"/>
    </location>
</feature>
<evidence type="ECO:0000259" key="13">
    <source>
        <dbReference type="PROSITE" id="PS50213"/>
    </source>
</evidence>
<dbReference type="EMBL" id="JAJAGQ010000006">
    <property type="protein sequence ID" value="KAJ8561126.1"/>
    <property type="molecule type" value="Genomic_DNA"/>
</dbReference>
<evidence type="ECO:0000256" key="1">
    <source>
        <dbReference type="ARBA" id="ARBA00004609"/>
    </source>
</evidence>
<feature type="signal peptide" evidence="12">
    <location>
        <begin position="1"/>
        <end position="22"/>
    </location>
</feature>
<comment type="function">
    <text evidence="10">May be a cell surface adhesion protein.</text>
</comment>
<dbReference type="OrthoDB" id="694090at2759"/>
<dbReference type="FunFam" id="2.30.180.10:FF:000015">
    <property type="entry name" value="Fasciclin-like arabinogalactan protein 3"/>
    <property type="match status" value="1"/>
</dbReference>
<feature type="domain" description="FAS1" evidence="13">
    <location>
        <begin position="22"/>
        <end position="159"/>
    </location>
</feature>
<evidence type="ECO:0000256" key="3">
    <source>
        <dbReference type="ARBA" id="ARBA00022475"/>
    </source>
</evidence>
<keyword evidence="4" id="KW-0336">GPI-anchor</keyword>
<feature type="chain" id="PRO_5040285356" description="FAS1 domain-containing protein" evidence="12">
    <location>
        <begin position="23"/>
        <end position="285"/>
    </location>
</feature>
<evidence type="ECO:0000256" key="4">
    <source>
        <dbReference type="ARBA" id="ARBA00022622"/>
    </source>
</evidence>
<dbReference type="AlphaFoldDB" id="A0A9Q1MLW6"/>
<keyword evidence="6" id="KW-0654">Proteoglycan</keyword>
<dbReference type="SUPFAM" id="SSF82153">
    <property type="entry name" value="FAS1 domain"/>
    <property type="match status" value="1"/>
</dbReference>
<gene>
    <name evidence="14" type="ORF">K7X08_027316</name>
</gene>
<organism evidence="14 15">
    <name type="scientific">Anisodus acutangulus</name>
    <dbReference type="NCBI Taxonomy" id="402998"/>
    <lineage>
        <taxon>Eukaryota</taxon>
        <taxon>Viridiplantae</taxon>
        <taxon>Streptophyta</taxon>
        <taxon>Embryophyta</taxon>
        <taxon>Tracheophyta</taxon>
        <taxon>Spermatophyta</taxon>
        <taxon>Magnoliopsida</taxon>
        <taxon>eudicotyledons</taxon>
        <taxon>Gunneridae</taxon>
        <taxon>Pentapetalae</taxon>
        <taxon>asterids</taxon>
        <taxon>lamiids</taxon>
        <taxon>Solanales</taxon>
        <taxon>Solanaceae</taxon>
        <taxon>Solanoideae</taxon>
        <taxon>Hyoscyameae</taxon>
        <taxon>Anisodus</taxon>
    </lineage>
</organism>
<evidence type="ECO:0000256" key="7">
    <source>
        <dbReference type="ARBA" id="ARBA00023136"/>
    </source>
</evidence>
<accession>A0A9Q1MLW6</accession>
<proteinExistence type="inferred from homology"/>